<accession>A0A3B0T7X7</accession>
<dbReference type="Pfam" id="PF00583">
    <property type="entry name" value="Acetyltransf_1"/>
    <property type="match status" value="1"/>
</dbReference>
<evidence type="ECO:0000259" key="1">
    <source>
        <dbReference type="PROSITE" id="PS51186"/>
    </source>
</evidence>
<organism evidence="2">
    <name type="scientific">hydrothermal vent metagenome</name>
    <dbReference type="NCBI Taxonomy" id="652676"/>
    <lineage>
        <taxon>unclassified sequences</taxon>
        <taxon>metagenomes</taxon>
        <taxon>ecological metagenomes</taxon>
    </lineage>
</organism>
<dbReference type="InterPro" id="IPR000182">
    <property type="entry name" value="GNAT_dom"/>
</dbReference>
<dbReference type="InterPro" id="IPR038764">
    <property type="entry name" value="GNAT_N_AcTrfase_prd"/>
</dbReference>
<dbReference type="GO" id="GO:0016747">
    <property type="term" value="F:acyltransferase activity, transferring groups other than amino-acyl groups"/>
    <property type="evidence" value="ECO:0007669"/>
    <property type="project" value="InterPro"/>
</dbReference>
<dbReference type="Gene3D" id="3.40.630.30">
    <property type="match status" value="1"/>
</dbReference>
<dbReference type="EMBL" id="UOEO01000017">
    <property type="protein sequence ID" value="VAW14791.1"/>
    <property type="molecule type" value="Genomic_DNA"/>
</dbReference>
<sequence>MREGQKEAEIRELRSIAELREAEALQIAVWGQGDKPDNADIMLAIQHEGGLVAGAFVNGRMLGFIFAFPTSEAGVQHSHRLAVHPDTQGMGLGTKLKWYQRDWCLKHDIELVRWTFDPLRRVNANLNIAKLGATVGVYHEDYYGEMGGINAGVPSDRLVAEWRIGAGETGAGETGGKKSGPDTDQKECRRVAIPVDFETMVRCAPDEALSERLRVRAILTLAFADGFRITGFDAAHNQYLLTAARAFSE</sequence>
<dbReference type="PROSITE" id="PS51186">
    <property type="entry name" value="GNAT"/>
    <property type="match status" value="1"/>
</dbReference>
<dbReference type="SUPFAM" id="SSF55729">
    <property type="entry name" value="Acyl-CoA N-acyltransferases (Nat)"/>
    <property type="match status" value="1"/>
</dbReference>
<dbReference type="PANTHER" id="PTHR41700:SF1">
    <property type="entry name" value="N-ACETYLTRANSFERASE DOMAIN-CONTAINING PROTEIN"/>
    <property type="match status" value="1"/>
</dbReference>
<dbReference type="PANTHER" id="PTHR41700">
    <property type="entry name" value="GCN5-RELATED N-ACETYLTRANSFERASE"/>
    <property type="match status" value="1"/>
</dbReference>
<dbReference type="AlphaFoldDB" id="A0A3B0T7X7"/>
<reference evidence="2" key="1">
    <citation type="submission" date="2018-06" db="EMBL/GenBank/DDBJ databases">
        <authorList>
            <person name="Zhirakovskaya E."/>
        </authorList>
    </citation>
    <scope>NUCLEOTIDE SEQUENCE</scope>
</reference>
<gene>
    <name evidence="2" type="ORF">MNBD_ALPHA12-852</name>
</gene>
<evidence type="ECO:0000313" key="2">
    <source>
        <dbReference type="EMBL" id="VAW14791.1"/>
    </source>
</evidence>
<feature type="domain" description="N-acetyltransferase" evidence="1">
    <location>
        <begin position="8"/>
        <end position="156"/>
    </location>
</feature>
<dbReference type="InterPro" id="IPR016181">
    <property type="entry name" value="Acyl_CoA_acyltransferase"/>
</dbReference>
<protein>
    <recommendedName>
        <fullName evidence="1">N-acetyltransferase domain-containing protein</fullName>
    </recommendedName>
</protein>
<name>A0A3B0T7X7_9ZZZZ</name>
<proteinExistence type="predicted"/>
<dbReference type="CDD" id="cd04301">
    <property type="entry name" value="NAT_SF"/>
    <property type="match status" value="1"/>
</dbReference>